<proteinExistence type="predicted"/>
<evidence type="ECO:0000259" key="9">
    <source>
        <dbReference type="PROSITE" id="PS51758"/>
    </source>
</evidence>
<evidence type="ECO:0000313" key="11">
    <source>
        <dbReference type="RefSeq" id="XP_015525121.2"/>
    </source>
</evidence>
<dbReference type="InterPro" id="IPR044202">
    <property type="entry name" value="LETM1/MDM38-like"/>
</dbReference>
<evidence type="ECO:0000256" key="4">
    <source>
        <dbReference type="ARBA" id="ARBA00022989"/>
    </source>
</evidence>
<dbReference type="InParanoid" id="A0A6J0CCN1"/>
<feature type="transmembrane region" description="Helical" evidence="8">
    <location>
        <begin position="136"/>
        <end position="156"/>
    </location>
</feature>
<dbReference type="GO" id="GO:0030003">
    <property type="term" value="P:intracellular monoatomic cation homeostasis"/>
    <property type="evidence" value="ECO:0007669"/>
    <property type="project" value="TreeGrafter"/>
</dbReference>
<dbReference type="OrthoDB" id="73691at2759"/>
<comment type="subcellular location">
    <subcellularLocation>
        <location evidence="1">Mitochondrion inner membrane</location>
        <topology evidence="1">Single-pass membrane protein</topology>
    </subcellularLocation>
</comment>
<reference evidence="11" key="1">
    <citation type="submission" date="2025-08" db="UniProtKB">
        <authorList>
            <consortium name="RefSeq"/>
        </authorList>
    </citation>
    <scope>IDENTIFICATION</scope>
    <source>
        <tissue evidence="11">Thorax and Abdomen</tissue>
    </source>
</reference>
<dbReference type="KEGG" id="nlo:107228245"/>
<keyword evidence="3" id="KW-0999">Mitochondrion inner membrane</keyword>
<keyword evidence="6 8" id="KW-0472">Membrane</keyword>
<dbReference type="PANTHER" id="PTHR14009">
    <property type="entry name" value="LEUCINE ZIPPER-EF-HAND CONTAINING TRANSMEMBRANE PROTEIN"/>
    <property type="match status" value="1"/>
</dbReference>
<dbReference type="GO" id="GO:0043022">
    <property type="term" value="F:ribosome binding"/>
    <property type="evidence" value="ECO:0007669"/>
    <property type="project" value="InterPro"/>
</dbReference>
<dbReference type="InterPro" id="IPR033122">
    <property type="entry name" value="LETM1-like_RBD"/>
</dbReference>
<sequence>MYSIIGKNLNIRTPCSAFSMGLNECLLFMPYKNAGRLREITTGQEKHSKVYSLRKHWFSRYTDYIKNLQKSLEKSFPKTMHVYRVFSIGTKDFYRDLKLYFAVQKKKRSVGIDNLSLEELQLLYTMPKDVMKLTPFLLTAALPMANYVVLPIGYYFPRIFLTSQFWDLQQRLDFALLDHKYRLKHNKPLFRCVQASLNKIDDQVLREKWNEVIATLGAGRHPATQDIIECKVLFEEAPYSLKSLRRKHLRELLAIHKMTRWLPYKRQRLLDKGMLIKRMDQAIEAGGGVHKMPSDALRWALFFRGLNPVNMSTDDMRNWLSSWLTVSSTVEKKNISLLLHCPILLAYNHETNWTLLYY</sequence>
<keyword evidence="4 8" id="KW-1133">Transmembrane helix</keyword>
<evidence type="ECO:0000256" key="8">
    <source>
        <dbReference type="SAM" id="Phobius"/>
    </source>
</evidence>
<protein>
    <submittedName>
        <fullName evidence="11">LETM1 domain-containing protein 1</fullName>
    </submittedName>
</protein>
<keyword evidence="10" id="KW-1185">Reference proteome</keyword>
<feature type="domain" description="Letm1 RBD" evidence="9">
    <location>
        <begin position="177"/>
        <end position="358"/>
    </location>
</feature>
<evidence type="ECO:0000313" key="10">
    <source>
        <dbReference type="Proteomes" id="UP000829291"/>
    </source>
</evidence>
<dbReference type="GeneID" id="107228245"/>
<dbReference type="AlphaFoldDB" id="A0A6J0CCN1"/>
<dbReference type="RefSeq" id="XP_015525121.2">
    <property type="nucleotide sequence ID" value="XM_015669635.2"/>
</dbReference>
<organism evidence="11">
    <name type="scientific">Neodiprion lecontei</name>
    <name type="common">Redheaded pine sawfly</name>
    <dbReference type="NCBI Taxonomy" id="441921"/>
    <lineage>
        <taxon>Eukaryota</taxon>
        <taxon>Metazoa</taxon>
        <taxon>Ecdysozoa</taxon>
        <taxon>Arthropoda</taxon>
        <taxon>Hexapoda</taxon>
        <taxon>Insecta</taxon>
        <taxon>Pterygota</taxon>
        <taxon>Neoptera</taxon>
        <taxon>Endopterygota</taxon>
        <taxon>Hymenoptera</taxon>
        <taxon>Tenthredinoidea</taxon>
        <taxon>Diprionidae</taxon>
        <taxon>Diprioninae</taxon>
        <taxon>Neodiprion</taxon>
    </lineage>
</organism>
<keyword evidence="2 8" id="KW-0812">Transmembrane</keyword>
<dbReference type="Pfam" id="PF07766">
    <property type="entry name" value="LETM1_RBD"/>
    <property type="match status" value="1"/>
</dbReference>
<dbReference type="PANTHER" id="PTHR14009:SF13">
    <property type="entry name" value="LETM1 DOMAIN-CONTAINING PROTEIN 1"/>
    <property type="match status" value="1"/>
</dbReference>
<keyword evidence="5 7" id="KW-0496">Mitochondrion</keyword>
<dbReference type="PROSITE" id="PS51758">
    <property type="entry name" value="LETM1_RBD"/>
    <property type="match status" value="1"/>
</dbReference>
<name>A0A6J0CCN1_NEOLC</name>
<accession>A0A6J0CCN1</accession>
<evidence type="ECO:0000256" key="3">
    <source>
        <dbReference type="ARBA" id="ARBA00022792"/>
    </source>
</evidence>
<dbReference type="FunCoup" id="A0A6J0CCN1">
    <property type="interactions" value="1624"/>
</dbReference>
<dbReference type="GO" id="GO:0005743">
    <property type="term" value="C:mitochondrial inner membrane"/>
    <property type="evidence" value="ECO:0007669"/>
    <property type="project" value="UniProtKB-SubCell"/>
</dbReference>
<evidence type="ECO:0000256" key="1">
    <source>
        <dbReference type="ARBA" id="ARBA00004434"/>
    </source>
</evidence>
<dbReference type="Proteomes" id="UP000829291">
    <property type="component" value="Chromosome 2"/>
</dbReference>
<evidence type="ECO:0000256" key="6">
    <source>
        <dbReference type="ARBA" id="ARBA00023136"/>
    </source>
</evidence>
<evidence type="ECO:0000256" key="2">
    <source>
        <dbReference type="ARBA" id="ARBA00022692"/>
    </source>
</evidence>
<evidence type="ECO:0000256" key="5">
    <source>
        <dbReference type="ARBA" id="ARBA00023128"/>
    </source>
</evidence>
<evidence type="ECO:0000256" key="7">
    <source>
        <dbReference type="PROSITE-ProRule" id="PRU01094"/>
    </source>
</evidence>
<gene>
    <name evidence="11" type="primary">LOC107228245</name>
</gene>